<protein>
    <submittedName>
        <fullName evidence="2">Uncharacterized protein</fullName>
    </submittedName>
</protein>
<accession>A0A0R3LI11</accession>
<feature type="chain" id="PRO_5006443097" evidence="1">
    <location>
        <begin position="25"/>
        <end position="74"/>
    </location>
</feature>
<name>A0A0R3LI11_9BRAD</name>
<evidence type="ECO:0000256" key="1">
    <source>
        <dbReference type="SAM" id="SignalP"/>
    </source>
</evidence>
<feature type="signal peptide" evidence="1">
    <location>
        <begin position="1"/>
        <end position="24"/>
    </location>
</feature>
<dbReference type="Proteomes" id="UP000050863">
    <property type="component" value="Unassembled WGS sequence"/>
</dbReference>
<evidence type="ECO:0000313" key="2">
    <source>
        <dbReference type="EMBL" id="KRR07396.1"/>
    </source>
</evidence>
<keyword evidence="3" id="KW-1185">Reference proteome</keyword>
<dbReference type="AlphaFoldDB" id="A0A0R3LI11"/>
<reference evidence="2 3" key="1">
    <citation type="submission" date="2014-03" db="EMBL/GenBank/DDBJ databases">
        <title>Bradyrhizobium valentinum sp. nov., isolated from effective nodules of Lupinus mariae-josephae, a lupine endemic of basic-lime soils in Eastern Spain.</title>
        <authorList>
            <person name="Duran D."/>
            <person name="Rey L."/>
            <person name="Navarro A."/>
            <person name="Busquets A."/>
            <person name="Imperial J."/>
            <person name="Ruiz-Argueso T."/>
        </authorList>
    </citation>
    <scope>NUCLEOTIDE SEQUENCE [LARGE SCALE GENOMIC DNA]</scope>
    <source>
        <strain evidence="2 3">PAC68</strain>
    </source>
</reference>
<evidence type="ECO:0000313" key="3">
    <source>
        <dbReference type="Proteomes" id="UP000050863"/>
    </source>
</evidence>
<comment type="caution">
    <text evidence="2">The sequence shown here is derived from an EMBL/GenBank/DDBJ whole genome shotgun (WGS) entry which is preliminary data.</text>
</comment>
<dbReference type="EMBL" id="LLXZ01000102">
    <property type="protein sequence ID" value="KRR07396.1"/>
    <property type="molecule type" value="Genomic_DNA"/>
</dbReference>
<organism evidence="2 3">
    <name type="scientific">Bradyrhizobium jicamae</name>
    <dbReference type="NCBI Taxonomy" id="280332"/>
    <lineage>
        <taxon>Bacteria</taxon>
        <taxon>Pseudomonadati</taxon>
        <taxon>Pseudomonadota</taxon>
        <taxon>Alphaproteobacteria</taxon>
        <taxon>Hyphomicrobiales</taxon>
        <taxon>Nitrobacteraceae</taxon>
        <taxon>Bradyrhizobium</taxon>
    </lineage>
</organism>
<dbReference type="RefSeq" id="WP_057836414.1">
    <property type="nucleotide sequence ID" value="NZ_LLXZ01000102.1"/>
</dbReference>
<keyword evidence="1" id="KW-0732">Signal</keyword>
<sequence>MKRLAYIVAALGALVIAAPSIASAETVIIKKRGYHHHHHPHHGARAEFRRDRGWHRGWRHGHRDRTVVIKKYRY</sequence>
<gene>
    <name evidence="2" type="ORF">CQ12_01025</name>
</gene>
<proteinExistence type="predicted"/>